<evidence type="ECO:0000313" key="5">
    <source>
        <dbReference type="EMBL" id="RJG00630.1"/>
    </source>
</evidence>
<proteinExistence type="predicted"/>
<dbReference type="PANTHER" id="PTHR43884">
    <property type="entry name" value="ACYL-COA DEHYDROGENASE"/>
    <property type="match status" value="1"/>
</dbReference>
<dbReference type="Gene3D" id="1.20.140.10">
    <property type="entry name" value="Butyryl-CoA Dehydrogenase, subunit A, domain 3"/>
    <property type="match status" value="1"/>
</dbReference>
<dbReference type="Proteomes" id="UP000266327">
    <property type="component" value="Unassembled WGS sequence"/>
</dbReference>
<accession>A0A3A3GIA1</accession>
<dbReference type="InterPro" id="IPR009075">
    <property type="entry name" value="AcylCo_DH/oxidase_C"/>
</dbReference>
<organism evidence="5 6">
    <name type="scientific">Noviherbaspirillum sedimenti</name>
    <dbReference type="NCBI Taxonomy" id="2320865"/>
    <lineage>
        <taxon>Bacteria</taxon>
        <taxon>Pseudomonadati</taxon>
        <taxon>Pseudomonadota</taxon>
        <taxon>Betaproteobacteria</taxon>
        <taxon>Burkholderiales</taxon>
        <taxon>Oxalobacteraceae</taxon>
        <taxon>Noviherbaspirillum</taxon>
    </lineage>
</organism>
<evidence type="ECO:0000313" key="6">
    <source>
        <dbReference type="Proteomes" id="UP000266327"/>
    </source>
</evidence>
<dbReference type="SUPFAM" id="SSF47203">
    <property type="entry name" value="Acyl-CoA dehydrogenase C-terminal domain-like"/>
    <property type="match status" value="1"/>
</dbReference>
<evidence type="ECO:0000256" key="3">
    <source>
        <dbReference type="ARBA" id="ARBA00023002"/>
    </source>
</evidence>
<keyword evidence="6" id="KW-1185">Reference proteome</keyword>
<keyword evidence="3" id="KW-0560">Oxidoreductase</keyword>
<evidence type="ECO:0000259" key="4">
    <source>
        <dbReference type="Pfam" id="PF00441"/>
    </source>
</evidence>
<dbReference type="AlphaFoldDB" id="A0A3A3GIA1"/>
<reference evidence="6" key="1">
    <citation type="submission" date="2018-09" db="EMBL/GenBank/DDBJ databases">
        <authorList>
            <person name="Zhu H."/>
        </authorList>
    </citation>
    <scope>NUCLEOTIDE SEQUENCE [LARGE SCALE GENOMIC DNA]</scope>
    <source>
        <strain evidence="6">K1S02-23</strain>
    </source>
</reference>
<keyword evidence="2" id="KW-0274">FAD</keyword>
<dbReference type="RefSeq" id="WP_119784085.1">
    <property type="nucleotide sequence ID" value="NZ_QYUQ01000002.1"/>
</dbReference>
<dbReference type="GO" id="GO:0003995">
    <property type="term" value="F:acyl-CoA dehydrogenase activity"/>
    <property type="evidence" value="ECO:0007669"/>
    <property type="project" value="TreeGrafter"/>
</dbReference>
<gene>
    <name evidence="5" type="ORF">D3878_02740</name>
</gene>
<dbReference type="OrthoDB" id="9775090at2"/>
<name>A0A3A3GIA1_9BURK</name>
<dbReference type="PANTHER" id="PTHR43884:SF20">
    <property type="entry name" value="ACYL-COA DEHYDROGENASE FADE28"/>
    <property type="match status" value="1"/>
</dbReference>
<dbReference type="EMBL" id="QYUQ01000002">
    <property type="protein sequence ID" value="RJG00630.1"/>
    <property type="molecule type" value="Genomic_DNA"/>
</dbReference>
<keyword evidence="1" id="KW-0285">Flavoprotein</keyword>
<sequence>MLDERWSSDAEEIGNALRKLLAVESAIERVRIAEGSTDGRDRALEAALDAFGLSDLEAEPDVLARIAYELGRALAPVAVVESLPALTVLRRNDVAFGFDGLVPAALPYAAVQRSDGVYIEKVLGMPRKSAAGDFLVQHQSNGDGEFIGDSAIADRLLRLMNLLDASRMVGAGQALLQYGVDYANEREQFGKKIGGFQAVAHKLVEAGIVLEGAELLVRKAAFTALERAGGDGAPAPVFSMMVLPKAIEASRLVATTVHQVFGGNGFAMEYNVQLFSRRLRSWAMRRERPGKQLAALARTMLTAEKRDAVKYLWNHDSGLPLPRWAREADRKA</sequence>
<comment type="caution">
    <text evidence="5">The sequence shown here is derived from an EMBL/GenBank/DDBJ whole genome shotgun (WGS) entry which is preliminary data.</text>
</comment>
<protein>
    <recommendedName>
        <fullName evidence="4">Acyl-CoA dehydrogenase/oxidase C-terminal domain-containing protein</fullName>
    </recommendedName>
</protein>
<feature type="domain" description="Acyl-CoA dehydrogenase/oxidase C-terminal" evidence="4">
    <location>
        <begin position="165"/>
        <end position="281"/>
    </location>
</feature>
<dbReference type="Pfam" id="PF00441">
    <property type="entry name" value="Acyl-CoA_dh_1"/>
    <property type="match status" value="1"/>
</dbReference>
<evidence type="ECO:0000256" key="2">
    <source>
        <dbReference type="ARBA" id="ARBA00022827"/>
    </source>
</evidence>
<evidence type="ECO:0000256" key="1">
    <source>
        <dbReference type="ARBA" id="ARBA00022630"/>
    </source>
</evidence>
<dbReference type="InterPro" id="IPR036250">
    <property type="entry name" value="AcylCo_DH-like_C"/>
</dbReference>